<dbReference type="Proteomes" id="UP000001940">
    <property type="component" value="Chromosome II"/>
</dbReference>
<feature type="chain" id="PRO_5004217307" description="Domain of unknown function DB domain-containing protein" evidence="1">
    <location>
        <begin position="23"/>
        <end position="141"/>
    </location>
</feature>
<proteinExistence type="predicted"/>
<dbReference type="RefSeq" id="NP_001040770.1">
    <property type="nucleotide sequence ID" value="NM_001047305.4"/>
</dbReference>
<dbReference type="PANTHER" id="PTHR46705:SF12">
    <property type="entry name" value="DOMAIN OF UNKNOWN FUNCTION DB DOMAIN-CONTAINING PROTEIN"/>
    <property type="match status" value="1"/>
</dbReference>
<organism evidence="3 4">
    <name type="scientific">Caenorhabditis elegans</name>
    <dbReference type="NCBI Taxonomy" id="6239"/>
    <lineage>
        <taxon>Eukaryota</taxon>
        <taxon>Metazoa</taxon>
        <taxon>Ecdysozoa</taxon>
        <taxon>Nematoda</taxon>
        <taxon>Chromadorea</taxon>
        <taxon>Rhabditida</taxon>
        <taxon>Rhabditina</taxon>
        <taxon>Rhabditomorpha</taxon>
        <taxon>Rhabditoidea</taxon>
        <taxon>Rhabditidae</taxon>
        <taxon>Peloderinae</taxon>
        <taxon>Caenorhabditis</taxon>
    </lineage>
</organism>
<dbReference type="KEGG" id="cel:CELE_F26G1.9"/>
<dbReference type="AlphaFoldDB" id="Q2V4U3"/>
<name>Q2V4U3_CAEEL</name>
<feature type="signal peptide" evidence="1">
    <location>
        <begin position="1"/>
        <end position="22"/>
    </location>
</feature>
<dbReference type="OrthoDB" id="5843172at2759"/>
<dbReference type="Bgee" id="WBGene00044662">
    <property type="expression patterns" value="Expressed in embryo and 2 other cell types or tissues"/>
</dbReference>
<dbReference type="InterPro" id="IPR002602">
    <property type="entry name" value="DB"/>
</dbReference>
<evidence type="ECO:0000256" key="1">
    <source>
        <dbReference type="SAM" id="SignalP"/>
    </source>
</evidence>
<feature type="domain" description="Domain of unknown function DB" evidence="2">
    <location>
        <begin position="32"/>
        <end position="129"/>
    </location>
</feature>
<dbReference type="FunCoup" id="Q2V4U3">
    <property type="interactions" value="15"/>
</dbReference>
<protein>
    <recommendedName>
        <fullName evidence="2">Domain of unknown function DB domain-containing protein</fullName>
    </recommendedName>
</protein>
<dbReference type="STRING" id="6239.F26G1.9.1"/>
<sequence>MTTTRQLFFLVTLLFFFEHVSALNANEKLIACCAHDPEIDAGCANKYCNFGQINQLMVLPFIAECGPKGKTVSRIWDCISSKHDHSACCTNQNVLPLCRAFCNASKSVPTDVLKYGFCTSEFDKYRLCFRTHLKHHKAIRQ</sequence>
<dbReference type="GeneID" id="4363042"/>
<dbReference type="SMR" id="Q2V4U3"/>
<dbReference type="CTD" id="4363042"/>
<dbReference type="eggNOG" id="ENOG502THF6">
    <property type="taxonomic scope" value="Eukaryota"/>
</dbReference>
<gene>
    <name evidence="3" type="ORF">CELE_F26G1.9</name>
    <name evidence="3 5" type="ORF">F26G1.9</name>
</gene>
<dbReference type="EMBL" id="BX284602">
    <property type="protein sequence ID" value="CCD65851.1"/>
    <property type="molecule type" value="Genomic_DNA"/>
</dbReference>
<dbReference type="InParanoid" id="Q2V4U3"/>
<dbReference type="PaxDb" id="6239-F26G1.9"/>
<accession>Q2V4U3</accession>
<evidence type="ECO:0000259" key="2">
    <source>
        <dbReference type="Pfam" id="PF01682"/>
    </source>
</evidence>
<dbReference type="AGR" id="WB:WBGene00044662"/>
<keyword evidence="4" id="KW-1185">Reference proteome</keyword>
<evidence type="ECO:0000313" key="3">
    <source>
        <dbReference type="EMBL" id="CCD65851.1"/>
    </source>
</evidence>
<dbReference type="UCSC" id="F26G1.9">
    <property type="organism name" value="c. elegans"/>
</dbReference>
<reference evidence="3 4" key="1">
    <citation type="journal article" date="1998" name="Science">
        <title>Genome sequence of the nematode C. elegans: a platform for investigating biology.</title>
        <authorList>
            <consortium name="The C. elegans sequencing consortium"/>
            <person name="Sulson J.E."/>
            <person name="Waterston R."/>
        </authorList>
    </citation>
    <scope>NUCLEOTIDE SEQUENCE [LARGE SCALE GENOMIC DNA]</scope>
    <source>
        <strain evidence="3 4">Bristol N2</strain>
    </source>
</reference>
<keyword evidence="1" id="KW-0732">Signal</keyword>
<dbReference type="PANTHER" id="PTHR46705">
    <property type="entry name" value="PROTEIN CBG09805"/>
    <property type="match status" value="1"/>
</dbReference>
<evidence type="ECO:0000313" key="5">
    <source>
        <dbReference type="WormBase" id="F26G1.9"/>
    </source>
</evidence>
<evidence type="ECO:0000313" key="4">
    <source>
        <dbReference type="Proteomes" id="UP000001940"/>
    </source>
</evidence>
<dbReference type="OMA" id="WDCISSK"/>
<dbReference type="PhylomeDB" id="Q2V4U3"/>
<dbReference type="HOGENOM" id="CLU_155425_0_0_1"/>
<dbReference type="Pfam" id="PF01682">
    <property type="entry name" value="DB"/>
    <property type="match status" value="1"/>
</dbReference>
<dbReference type="WormBase" id="F26G1.9">
    <property type="protein sequence ID" value="CE39357"/>
    <property type="gene ID" value="WBGene00044662"/>
</dbReference>